<dbReference type="HOGENOM" id="CLU_753941_0_0_4"/>
<keyword evidence="2" id="KW-1185">Reference proteome</keyword>
<name>F0EX99_9NEIS</name>
<evidence type="ECO:0000313" key="2">
    <source>
        <dbReference type="Proteomes" id="UP000004088"/>
    </source>
</evidence>
<gene>
    <name evidence="1" type="ORF">HMPREF9098_0477</name>
</gene>
<comment type="caution">
    <text evidence="1">The sequence shown here is derived from an EMBL/GenBank/DDBJ whole genome shotgun (WGS) entry which is preliminary data.</text>
</comment>
<protein>
    <submittedName>
        <fullName evidence="1">Uncharacterized protein</fullName>
    </submittedName>
</protein>
<organism evidence="1 2">
    <name type="scientific">Kingella denitrificans ATCC 33394</name>
    <dbReference type="NCBI Taxonomy" id="888741"/>
    <lineage>
        <taxon>Bacteria</taxon>
        <taxon>Pseudomonadati</taxon>
        <taxon>Pseudomonadota</taxon>
        <taxon>Betaproteobacteria</taxon>
        <taxon>Neisseriales</taxon>
        <taxon>Neisseriaceae</taxon>
        <taxon>Kingella</taxon>
    </lineage>
</organism>
<reference evidence="1 2" key="1">
    <citation type="submission" date="2011-01" db="EMBL/GenBank/DDBJ databases">
        <authorList>
            <person name="Muzny D."/>
            <person name="Qin X."/>
            <person name="Deng J."/>
            <person name="Jiang H."/>
            <person name="Liu Y."/>
            <person name="Qu J."/>
            <person name="Song X.-Z."/>
            <person name="Zhang L."/>
            <person name="Thornton R."/>
            <person name="Coyle M."/>
            <person name="Francisco L."/>
            <person name="Jackson L."/>
            <person name="Javaid M."/>
            <person name="Korchina V."/>
            <person name="Kovar C."/>
            <person name="Mata R."/>
            <person name="Mathew T."/>
            <person name="Ngo R."/>
            <person name="Nguyen L."/>
            <person name="Nguyen N."/>
            <person name="Okwuonu G."/>
            <person name="Ongeri F."/>
            <person name="Pham C."/>
            <person name="Simmons D."/>
            <person name="Wilczek-Boney K."/>
            <person name="Hale W."/>
            <person name="Jakkamsetti A."/>
            <person name="Pham P."/>
            <person name="Ruth R."/>
            <person name="San Lucas F."/>
            <person name="Warren J."/>
            <person name="Zhang J."/>
            <person name="Zhao Z."/>
            <person name="Zhou C."/>
            <person name="Zhu D."/>
            <person name="Lee S."/>
            <person name="Bess C."/>
            <person name="Blankenburg K."/>
            <person name="Forbes L."/>
            <person name="Fu Q."/>
            <person name="Gubbala S."/>
            <person name="Hirani K."/>
            <person name="Jayaseelan J.C."/>
            <person name="Lara F."/>
            <person name="Munidasa M."/>
            <person name="Palculict T."/>
            <person name="Patil S."/>
            <person name="Pu L.-L."/>
            <person name="Saada N."/>
            <person name="Tang L."/>
            <person name="Weissenberger G."/>
            <person name="Zhu Y."/>
            <person name="Hemphill L."/>
            <person name="Shang Y."/>
            <person name="Youmans B."/>
            <person name="Ayvaz T."/>
            <person name="Ross M."/>
            <person name="Santibanez J."/>
            <person name="Aqrawi P."/>
            <person name="Gross S."/>
            <person name="Joshi V."/>
            <person name="Fowler G."/>
            <person name="Nazareth L."/>
            <person name="Reid J."/>
            <person name="Worley K."/>
            <person name="Petrosino J."/>
            <person name="Highlander S."/>
            <person name="Gibbs R."/>
        </authorList>
    </citation>
    <scope>NUCLEOTIDE SEQUENCE [LARGE SCALE GENOMIC DNA]</scope>
    <source>
        <strain evidence="1 2">ATCC 33394</strain>
    </source>
</reference>
<dbReference type="AlphaFoldDB" id="F0EX99"/>
<dbReference type="Proteomes" id="UP000004088">
    <property type="component" value="Unassembled WGS sequence"/>
</dbReference>
<dbReference type="EMBL" id="AEWV01000006">
    <property type="protein sequence ID" value="EGC18328.1"/>
    <property type="molecule type" value="Genomic_DNA"/>
</dbReference>
<dbReference type="STRING" id="888741.HMPREF9098_0477"/>
<sequence>MNQDFSALALQADFGAAAAGACAVAFYGNRQAVGCAADGGYFFIARACIVANIALPALGAVLACEFVGQAIAQAGVFLLADGVVGGVKVGALIGAAPVSGNALVGVRAFSAGEFAGMCQRCGKGQQDKEFFHDVSLVGVGEMVFWRVQAAFEWPESSLHQRIRNRNLENMNQDFSALALQADFGAAAAGACAVDFYGNRQAVGCAADGGYFFIARACIVANIALPALGAVLAREFVGQAVAQSGVFLLAEGVVGGIKVGALVGAAPVLDNALVGVRVFLAGKFAGMYQRCGKGQQDKEFFHVDSLVGARETMFWRVQTAFEWPESSLHRRVRKRNFDNESGFCRLGVAGGFWCRSDLSMPLKTDAPR</sequence>
<proteinExistence type="predicted"/>
<evidence type="ECO:0000313" key="1">
    <source>
        <dbReference type="EMBL" id="EGC18328.1"/>
    </source>
</evidence>
<accession>F0EX99</accession>